<dbReference type="Proteomes" id="UP001060085">
    <property type="component" value="Linkage Group LG04"/>
</dbReference>
<organism evidence="1 2">
    <name type="scientific">Catharanthus roseus</name>
    <name type="common">Madagascar periwinkle</name>
    <name type="synonym">Vinca rosea</name>
    <dbReference type="NCBI Taxonomy" id="4058"/>
    <lineage>
        <taxon>Eukaryota</taxon>
        <taxon>Viridiplantae</taxon>
        <taxon>Streptophyta</taxon>
        <taxon>Embryophyta</taxon>
        <taxon>Tracheophyta</taxon>
        <taxon>Spermatophyta</taxon>
        <taxon>Magnoliopsida</taxon>
        <taxon>eudicotyledons</taxon>
        <taxon>Gunneridae</taxon>
        <taxon>Pentapetalae</taxon>
        <taxon>asterids</taxon>
        <taxon>lamiids</taxon>
        <taxon>Gentianales</taxon>
        <taxon>Apocynaceae</taxon>
        <taxon>Rauvolfioideae</taxon>
        <taxon>Vinceae</taxon>
        <taxon>Catharanthinae</taxon>
        <taxon>Catharanthus</taxon>
    </lineage>
</organism>
<reference evidence="2" key="1">
    <citation type="journal article" date="2023" name="Nat. Plants">
        <title>Single-cell RNA sequencing provides a high-resolution roadmap for understanding the multicellular compartmentation of specialized metabolism.</title>
        <authorList>
            <person name="Sun S."/>
            <person name="Shen X."/>
            <person name="Li Y."/>
            <person name="Li Y."/>
            <person name="Wang S."/>
            <person name="Li R."/>
            <person name="Zhang H."/>
            <person name="Shen G."/>
            <person name="Guo B."/>
            <person name="Wei J."/>
            <person name="Xu J."/>
            <person name="St-Pierre B."/>
            <person name="Chen S."/>
            <person name="Sun C."/>
        </authorList>
    </citation>
    <scope>NUCLEOTIDE SEQUENCE [LARGE SCALE GENOMIC DNA]</scope>
</reference>
<dbReference type="EMBL" id="CM044704">
    <property type="protein sequence ID" value="KAI5668134.1"/>
    <property type="molecule type" value="Genomic_DNA"/>
</dbReference>
<protein>
    <submittedName>
        <fullName evidence="1">Uncharacterized protein</fullName>
    </submittedName>
</protein>
<gene>
    <name evidence="1" type="ORF">M9H77_17987</name>
</gene>
<keyword evidence="2" id="KW-1185">Reference proteome</keyword>
<evidence type="ECO:0000313" key="1">
    <source>
        <dbReference type="EMBL" id="KAI5668134.1"/>
    </source>
</evidence>
<comment type="caution">
    <text evidence="1">The sequence shown here is derived from an EMBL/GenBank/DDBJ whole genome shotgun (WGS) entry which is preliminary data.</text>
</comment>
<evidence type="ECO:0000313" key="2">
    <source>
        <dbReference type="Proteomes" id="UP001060085"/>
    </source>
</evidence>
<name>A0ACC0B658_CATRO</name>
<accession>A0ACC0B658</accession>
<proteinExistence type="predicted"/>
<sequence>MAELRQKKGPKKTFSYKKQKHVKDPKAPSATRKELIEEEDEDENEDEENDEEDKESHPSLRESITKLQMGLTTLYHAWINRTICSPTNNSCYKNFTDSIHLVKTRAAVKMERFYSPYIEENNLFLYTLRQRV</sequence>